<accession>A0ABX7Q8Y4</accession>
<reference evidence="2 3" key="1">
    <citation type="submission" date="2021-03" db="EMBL/GenBank/DDBJ databases">
        <title>Flavobacterium kribbensis sp. nov, an endophytic bacteria, isolated from soybean.</title>
        <authorList>
            <person name="Lee J."/>
            <person name="Seo J."/>
        </authorList>
    </citation>
    <scope>NUCLEOTIDE SEQUENCE [LARGE SCALE GENOMIC DNA]</scope>
    <source>
        <strain evidence="2 3">BB8</strain>
    </source>
</reference>
<sequence>MLSIIICSREKKIKHELAENIDKTIGTEYELIIVDNSLNSYSIFEAYNYGISQSNGNYLCFIHDDIFFHTQNWGNVIENIFESDSKIGLVGVAGAKIKTKMPSAWWDCNDENLQINIIQHFSDKIEEHWQKGLTENNTTSVAAIDGVFMAARKDAEITFSTELKGFHNYDLNFSFEYQKKGYKVVTTKEILLEHYSLGTLNKDWYSSTIRLHKLYKEILPINFSNTNIKKIEFKNGSKFILDLLSHKMKKEALSLWFQLIWLKPKSKFHFKFLNQFFK</sequence>
<evidence type="ECO:0000313" key="3">
    <source>
        <dbReference type="Proteomes" id="UP000663440"/>
    </source>
</evidence>
<dbReference type="InterPro" id="IPR059123">
    <property type="entry name" value="StrF_dom"/>
</dbReference>
<evidence type="ECO:0000313" key="2">
    <source>
        <dbReference type="EMBL" id="QSW87482.1"/>
    </source>
</evidence>
<evidence type="ECO:0000259" key="1">
    <source>
        <dbReference type="Pfam" id="PF13712"/>
    </source>
</evidence>
<dbReference type="EMBL" id="CP071448">
    <property type="protein sequence ID" value="QSW87482.1"/>
    <property type="molecule type" value="Genomic_DNA"/>
</dbReference>
<dbReference type="InterPro" id="IPR029044">
    <property type="entry name" value="Nucleotide-diphossugar_trans"/>
</dbReference>
<dbReference type="Gene3D" id="3.90.550.10">
    <property type="entry name" value="Spore Coat Polysaccharide Biosynthesis Protein SpsA, Chain A"/>
    <property type="match status" value="1"/>
</dbReference>
<dbReference type="Proteomes" id="UP000663440">
    <property type="component" value="Chromosome"/>
</dbReference>
<organism evidence="2 3">
    <name type="scientific">Flavobacterium endoglycinae</name>
    <dbReference type="NCBI Taxonomy" id="2816357"/>
    <lineage>
        <taxon>Bacteria</taxon>
        <taxon>Pseudomonadati</taxon>
        <taxon>Bacteroidota</taxon>
        <taxon>Flavobacteriia</taxon>
        <taxon>Flavobacteriales</taxon>
        <taxon>Flavobacteriaceae</taxon>
        <taxon>Flavobacterium</taxon>
    </lineage>
</organism>
<gene>
    <name evidence="2" type="ORF">J0383_14425</name>
</gene>
<name>A0ABX7Q8Y4_9FLAO</name>
<dbReference type="RefSeq" id="WP_207294711.1">
    <property type="nucleotide sequence ID" value="NZ_CP071448.1"/>
</dbReference>
<dbReference type="SUPFAM" id="SSF53448">
    <property type="entry name" value="Nucleotide-diphospho-sugar transferases"/>
    <property type="match status" value="1"/>
</dbReference>
<protein>
    <recommendedName>
        <fullName evidence="1">Streptomycin biosynthesis protein StrF domain-containing protein</fullName>
    </recommendedName>
</protein>
<feature type="domain" description="Streptomycin biosynthesis protein StrF" evidence="1">
    <location>
        <begin position="4"/>
        <end position="187"/>
    </location>
</feature>
<dbReference type="Pfam" id="PF13712">
    <property type="entry name" value="Glyco_tranf_2_5"/>
    <property type="match status" value="1"/>
</dbReference>
<proteinExistence type="predicted"/>
<keyword evidence="3" id="KW-1185">Reference proteome</keyword>